<dbReference type="AlphaFoldDB" id="A0A8E1QY37"/>
<dbReference type="RefSeq" id="WP_053398871.1">
    <property type="nucleotide sequence ID" value="NZ_LFQU01000024.1"/>
</dbReference>
<evidence type="ECO:0000313" key="1">
    <source>
        <dbReference type="EMBL" id="KOO67826.1"/>
    </source>
</evidence>
<protein>
    <recommendedName>
        <fullName evidence="3">Transposase</fullName>
    </recommendedName>
</protein>
<keyword evidence="2" id="KW-1185">Reference proteome</keyword>
<reference evidence="1 2" key="1">
    <citation type="submission" date="2015-06" db="EMBL/GenBank/DDBJ databases">
        <title>Prevotella sp. 109, sp. nov., a novel member of the family Prevotellaceae isolated from human faeces.</title>
        <authorList>
            <person name="Shkoporov A.N."/>
            <person name="Chaplin A.V."/>
            <person name="Kafarskaia L.I."/>
            <person name="Efimov B.A."/>
        </authorList>
    </citation>
    <scope>NUCLEOTIDE SEQUENCE [LARGE SCALE GENOMIC DNA]</scope>
    <source>
        <strain evidence="1 2">109</strain>
    </source>
</reference>
<proteinExistence type="predicted"/>
<dbReference type="Proteomes" id="UP000036951">
    <property type="component" value="Unassembled WGS sequence"/>
</dbReference>
<evidence type="ECO:0008006" key="3">
    <source>
        <dbReference type="Google" id="ProtNLM"/>
    </source>
</evidence>
<evidence type="ECO:0000313" key="2">
    <source>
        <dbReference type="Proteomes" id="UP000036951"/>
    </source>
</evidence>
<gene>
    <name evidence="1" type="ORF">ACU52_11475</name>
</gene>
<comment type="caution">
    <text evidence="1">The sequence shown here is derived from an EMBL/GenBank/DDBJ whole genome shotgun (WGS) entry which is preliminary data.</text>
</comment>
<name>A0A8E1QY37_9BACT</name>
<dbReference type="EMBL" id="LFQU01000024">
    <property type="protein sequence ID" value="KOO67826.1"/>
    <property type="molecule type" value="Genomic_DNA"/>
</dbReference>
<sequence length="67" mass="7513">MICSQYGADYSFDSLSKLCFATSESVSLAIRVTHIWILMAMHLDATLLPARLRMPLDTLEYSVGEKT</sequence>
<organism evidence="1 2">
    <name type="scientific">Xylanibacter rarus</name>
    <dbReference type="NCBI Taxonomy" id="1676614"/>
    <lineage>
        <taxon>Bacteria</taxon>
        <taxon>Pseudomonadati</taxon>
        <taxon>Bacteroidota</taxon>
        <taxon>Bacteroidia</taxon>
        <taxon>Bacteroidales</taxon>
        <taxon>Prevotellaceae</taxon>
        <taxon>Xylanibacter</taxon>
    </lineage>
</organism>
<accession>A0A8E1QY37</accession>